<gene>
    <name evidence="1" type="ORF">LMG27177_05019</name>
</gene>
<organism evidence="1 2">
    <name type="scientific">Paraburkholderia fynbosensis</name>
    <dbReference type="NCBI Taxonomy" id="1200993"/>
    <lineage>
        <taxon>Bacteria</taxon>
        <taxon>Pseudomonadati</taxon>
        <taxon>Pseudomonadota</taxon>
        <taxon>Betaproteobacteria</taxon>
        <taxon>Burkholderiales</taxon>
        <taxon>Burkholderiaceae</taxon>
        <taxon>Paraburkholderia</taxon>
    </lineage>
</organism>
<reference evidence="1 2" key="1">
    <citation type="submission" date="2020-04" db="EMBL/GenBank/DDBJ databases">
        <authorList>
            <person name="De Canck E."/>
        </authorList>
    </citation>
    <scope>NUCLEOTIDE SEQUENCE [LARGE SCALE GENOMIC DNA]</scope>
    <source>
        <strain evidence="1 2">LMG 27177</strain>
    </source>
</reference>
<dbReference type="Proteomes" id="UP000494252">
    <property type="component" value="Unassembled WGS sequence"/>
</dbReference>
<dbReference type="RefSeq" id="WP_175163984.1">
    <property type="nucleotide sequence ID" value="NZ_CADIKI010000016.1"/>
</dbReference>
<evidence type="ECO:0000313" key="2">
    <source>
        <dbReference type="Proteomes" id="UP000494252"/>
    </source>
</evidence>
<name>A0A6J5GI21_9BURK</name>
<dbReference type="AlphaFoldDB" id="A0A6J5GI21"/>
<dbReference type="EMBL" id="CADIKI010000016">
    <property type="protein sequence ID" value="CAB3801298.1"/>
    <property type="molecule type" value="Genomic_DNA"/>
</dbReference>
<proteinExistence type="predicted"/>
<evidence type="ECO:0000313" key="1">
    <source>
        <dbReference type="EMBL" id="CAB3801298.1"/>
    </source>
</evidence>
<accession>A0A6J5GI21</accession>
<evidence type="ECO:0008006" key="3">
    <source>
        <dbReference type="Google" id="ProtNLM"/>
    </source>
</evidence>
<keyword evidence="2" id="KW-1185">Reference proteome</keyword>
<protein>
    <recommendedName>
        <fullName evidence="3">Phage protein D</fullName>
    </recommendedName>
</protein>
<sequence length="376" mass="39698">MLNGVYVSLLIGPMVPVPAPKPVVDALTSIEVEVQAGQRSGFKLVFTLADSSPLQTLFLLTGGAPLPVLRVVIVVTVNGLPQVLMDGVVKHHQVEPGANGAAKLTVMGEDLGALMDLQALDGFPYPGMTTDARVLLMLAKYAVFGVTPNVIPAIVPDVETPVQRFASQRGTDYAYIGALAKAAGYVFYLEPGPLPGVSQAYWGPEIKFGVPQPALAINLDSWSNCESLNFTYAPEGAKEFVVYIQEPISKQPIPVAIPPVTPLNPPLGAVIATPQSVEFSLDTAKLQPGQALMQGMAATSASADVVTGTGTIDVLRYGQVLKARQLVGVRGAGLAYDGLHYVEGVTHTISRGAYKQNFTLKRNGLISTLPVVPTLF</sequence>